<evidence type="ECO:0000256" key="4">
    <source>
        <dbReference type="ARBA" id="ARBA00022840"/>
    </source>
</evidence>
<comment type="caution">
    <text evidence="8">The sequence shown here is derived from an EMBL/GenBank/DDBJ whole genome shotgun (WGS) entry which is preliminary data.</text>
</comment>
<keyword evidence="5" id="KW-1278">Translocase</keyword>
<dbReference type="SUPFAM" id="SSF52540">
    <property type="entry name" value="P-loop containing nucleoside triphosphate hydrolases"/>
    <property type="match status" value="1"/>
</dbReference>
<dbReference type="PANTHER" id="PTHR42794">
    <property type="entry name" value="HEMIN IMPORT ATP-BINDING PROTEIN HMUV"/>
    <property type="match status" value="1"/>
</dbReference>
<gene>
    <name evidence="8" type="ORF">EOE65_15470</name>
</gene>
<reference evidence="8 9" key="1">
    <citation type="submission" date="2019-01" db="EMBL/GenBank/DDBJ databases">
        <authorList>
            <person name="Chen W.-M."/>
        </authorList>
    </citation>
    <scope>NUCLEOTIDE SEQUENCE [LARGE SCALE GENOMIC DNA]</scope>
    <source>
        <strain evidence="8 9">HPM-16</strain>
    </source>
</reference>
<dbReference type="InterPro" id="IPR027417">
    <property type="entry name" value="P-loop_NTPase"/>
</dbReference>
<organism evidence="8 9">
    <name type="scientific">Neptunomonas marina</name>
    <dbReference type="NCBI Taxonomy" id="1815562"/>
    <lineage>
        <taxon>Bacteria</taxon>
        <taxon>Pseudomonadati</taxon>
        <taxon>Pseudomonadota</taxon>
        <taxon>Gammaproteobacteria</taxon>
        <taxon>Oceanospirillales</taxon>
        <taxon>Oceanospirillaceae</taxon>
        <taxon>Neptunomonas</taxon>
    </lineage>
</organism>
<dbReference type="RefSeq" id="WP_127695373.1">
    <property type="nucleotide sequence ID" value="NZ_SACQ01000008.1"/>
</dbReference>
<evidence type="ECO:0000313" key="8">
    <source>
        <dbReference type="EMBL" id="RVU29569.1"/>
    </source>
</evidence>
<evidence type="ECO:0000256" key="5">
    <source>
        <dbReference type="ARBA" id="ARBA00022967"/>
    </source>
</evidence>
<evidence type="ECO:0000256" key="6">
    <source>
        <dbReference type="ARBA" id="ARBA00037066"/>
    </source>
</evidence>
<dbReference type="Gene3D" id="3.40.50.300">
    <property type="entry name" value="P-loop containing nucleotide triphosphate hydrolases"/>
    <property type="match status" value="1"/>
</dbReference>
<dbReference type="GO" id="GO:0005524">
    <property type="term" value="F:ATP binding"/>
    <property type="evidence" value="ECO:0007669"/>
    <property type="project" value="UniProtKB-KW"/>
</dbReference>
<dbReference type="Pfam" id="PF00005">
    <property type="entry name" value="ABC_tran"/>
    <property type="match status" value="1"/>
</dbReference>
<dbReference type="Proteomes" id="UP000282818">
    <property type="component" value="Unassembled WGS sequence"/>
</dbReference>
<dbReference type="PROSITE" id="PS00211">
    <property type="entry name" value="ABC_TRANSPORTER_1"/>
    <property type="match status" value="1"/>
</dbReference>
<keyword evidence="3" id="KW-0547">Nucleotide-binding</keyword>
<sequence length="257" mass="28154">MSLIVEHLCFDIGSKRLLDEVSFAVNPGEVVAVLGPNGAGKSTLLRVLAGEYRHFAGDLSLNGQRYENWGTHDIARMVGVLPQHTTLMFPFSVFEVVLMGRMPHATGRVRDREIAKAALERVDMSHHISSSFPSLSGGEKQRVQLARVLAQIWDAAEQPRYLLLDEPTSALDLAHQHHVLALAQSLAQEGVGVMAILHDLNLAAQYADRLVLLEQGRVKTQGSVEQALDPDILESLFGIAVDVVPHPSQSWPLVVAR</sequence>
<dbReference type="EMBL" id="SACQ01000008">
    <property type="protein sequence ID" value="RVU29569.1"/>
    <property type="molecule type" value="Genomic_DNA"/>
</dbReference>
<dbReference type="InterPro" id="IPR017871">
    <property type="entry name" value="ABC_transporter-like_CS"/>
</dbReference>
<name>A0A437Q4Z8_9GAMM</name>
<keyword evidence="9" id="KW-1185">Reference proteome</keyword>
<dbReference type="CDD" id="cd03214">
    <property type="entry name" value="ABC_Iron-Siderophores_B12_Hemin"/>
    <property type="match status" value="1"/>
</dbReference>
<dbReference type="PROSITE" id="PS50893">
    <property type="entry name" value="ABC_TRANSPORTER_2"/>
    <property type="match status" value="1"/>
</dbReference>
<dbReference type="SMART" id="SM00382">
    <property type="entry name" value="AAA"/>
    <property type="match status" value="1"/>
</dbReference>
<comment type="function">
    <text evidence="6">Part of the ABC transporter complex HmuTUV involved in hemin import. Responsible for energy coupling to the transport system.</text>
</comment>
<dbReference type="PANTHER" id="PTHR42794:SF1">
    <property type="entry name" value="HEMIN IMPORT ATP-BINDING PROTEIN HMUV"/>
    <property type="match status" value="1"/>
</dbReference>
<dbReference type="InterPro" id="IPR003439">
    <property type="entry name" value="ABC_transporter-like_ATP-bd"/>
</dbReference>
<keyword evidence="4 8" id="KW-0067">ATP-binding</keyword>
<protein>
    <submittedName>
        <fullName evidence="8">Heme ABC transporter ATP-binding protein</fullName>
    </submittedName>
</protein>
<evidence type="ECO:0000256" key="2">
    <source>
        <dbReference type="ARBA" id="ARBA00022448"/>
    </source>
</evidence>
<comment type="similarity">
    <text evidence="1">Belongs to the ABC transporter superfamily.</text>
</comment>
<dbReference type="GO" id="GO:0016887">
    <property type="term" value="F:ATP hydrolysis activity"/>
    <property type="evidence" value="ECO:0007669"/>
    <property type="project" value="InterPro"/>
</dbReference>
<proteinExistence type="inferred from homology"/>
<accession>A0A437Q4Z8</accession>
<dbReference type="NCBIfam" id="NF010068">
    <property type="entry name" value="PRK13548.1"/>
    <property type="match status" value="1"/>
</dbReference>
<evidence type="ECO:0000313" key="9">
    <source>
        <dbReference type="Proteomes" id="UP000282818"/>
    </source>
</evidence>
<dbReference type="FunFam" id="3.40.50.300:FF:000134">
    <property type="entry name" value="Iron-enterobactin ABC transporter ATP-binding protein"/>
    <property type="match status" value="1"/>
</dbReference>
<evidence type="ECO:0000259" key="7">
    <source>
        <dbReference type="PROSITE" id="PS50893"/>
    </source>
</evidence>
<evidence type="ECO:0000256" key="3">
    <source>
        <dbReference type="ARBA" id="ARBA00022741"/>
    </source>
</evidence>
<dbReference type="InterPro" id="IPR003593">
    <property type="entry name" value="AAA+_ATPase"/>
</dbReference>
<keyword evidence="2" id="KW-0813">Transport</keyword>
<feature type="domain" description="ABC transporter" evidence="7">
    <location>
        <begin position="3"/>
        <end position="240"/>
    </location>
</feature>
<evidence type="ECO:0000256" key="1">
    <source>
        <dbReference type="ARBA" id="ARBA00005417"/>
    </source>
</evidence>
<dbReference type="AlphaFoldDB" id="A0A437Q4Z8"/>